<evidence type="ECO:0000256" key="1">
    <source>
        <dbReference type="SAM" id="MobiDB-lite"/>
    </source>
</evidence>
<reference evidence="2" key="1">
    <citation type="journal article" date="2023" name="Mol. Phylogenet. Evol.">
        <title>Genome-scale phylogeny and comparative genomics of the fungal order Sordariales.</title>
        <authorList>
            <person name="Hensen N."/>
            <person name="Bonometti L."/>
            <person name="Westerberg I."/>
            <person name="Brannstrom I.O."/>
            <person name="Guillou S."/>
            <person name="Cros-Aarteil S."/>
            <person name="Calhoun S."/>
            <person name="Haridas S."/>
            <person name="Kuo A."/>
            <person name="Mondo S."/>
            <person name="Pangilinan J."/>
            <person name="Riley R."/>
            <person name="LaButti K."/>
            <person name="Andreopoulos B."/>
            <person name="Lipzen A."/>
            <person name="Chen C."/>
            <person name="Yan M."/>
            <person name="Daum C."/>
            <person name="Ng V."/>
            <person name="Clum A."/>
            <person name="Steindorff A."/>
            <person name="Ohm R.A."/>
            <person name="Martin F."/>
            <person name="Silar P."/>
            <person name="Natvig D.O."/>
            <person name="Lalanne C."/>
            <person name="Gautier V."/>
            <person name="Ament-Velasquez S.L."/>
            <person name="Kruys A."/>
            <person name="Hutchinson M.I."/>
            <person name="Powell A.J."/>
            <person name="Barry K."/>
            <person name="Miller A.N."/>
            <person name="Grigoriev I.V."/>
            <person name="Debuchy R."/>
            <person name="Gladieux P."/>
            <person name="Hiltunen Thoren M."/>
            <person name="Johannesson H."/>
        </authorList>
    </citation>
    <scope>NUCLEOTIDE SEQUENCE</scope>
    <source>
        <strain evidence="2">CBS 315.58</strain>
    </source>
</reference>
<keyword evidence="3" id="KW-1185">Reference proteome</keyword>
<reference evidence="2" key="2">
    <citation type="submission" date="2023-05" db="EMBL/GenBank/DDBJ databases">
        <authorList>
            <consortium name="Lawrence Berkeley National Laboratory"/>
            <person name="Steindorff A."/>
            <person name="Hensen N."/>
            <person name="Bonometti L."/>
            <person name="Westerberg I."/>
            <person name="Brannstrom I.O."/>
            <person name="Guillou S."/>
            <person name="Cros-Aarteil S."/>
            <person name="Calhoun S."/>
            <person name="Haridas S."/>
            <person name="Kuo A."/>
            <person name="Mondo S."/>
            <person name="Pangilinan J."/>
            <person name="Riley R."/>
            <person name="Labutti K."/>
            <person name="Andreopoulos B."/>
            <person name="Lipzen A."/>
            <person name="Chen C."/>
            <person name="Yanf M."/>
            <person name="Daum C."/>
            <person name="Ng V."/>
            <person name="Clum A."/>
            <person name="Ohm R."/>
            <person name="Martin F."/>
            <person name="Silar P."/>
            <person name="Natvig D."/>
            <person name="Lalanne C."/>
            <person name="Gautier V."/>
            <person name="Ament-Velasquez S.L."/>
            <person name="Kruys A."/>
            <person name="Hutchinson M.I."/>
            <person name="Powell A.J."/>
            <person name="Barry K."/>
            <person name="Miller A.N."/>
            <person name="Grigoriev I.V."/>
            <person name="Debuchy R."/>
            <person name="Gladieux P."/>
            <person name="Thoren M.H."/>
            <person name="Johannesson H."/>
        </authorList>
    </citation>
    <scope>NUCLEOTIDE SEQUENCE</scope>
    <source>
        <strain evidence="2">CBS 315.58</strain>
    </source>
</reference>
<evidence type="ECO:0000313" key="2">
    <source>
        <dbReference type="EMBL" id="KAK4200468.1"/>
    </source>
</evidence>
<comment type="caution">
    <text evidence="2">The sequence shown here is derived from an EMBL/GenBank/DDBJ whole genome shotgun (WGS) entry which is preliminary data.</text>
</comment>
<proteinExistence type="predicted"/>
<accession>A0AAN7AV30</accession>
<evidence type="ECO:0000313" key="3">
    <source>
        <dbReference type="Proteomes" id="UP001303160"/>
    </source>
</evidence>
<name>A0AAN7AV30_9PEZI</name>
<dbReference type="AlphaFoldDB" id="A0AAN7AV30"/>
<dbReference type="EMBL" id="MU863919">
    <property type="protein sequence ID" value="KAK4200468.1"/>
    <property type="molecule type" value="Genomic_DNA"/>
</dbReference>
<sequence length="297" mass="33041">MEETADDDSEDDDPEYLPQQRNLGKVQHRKFTGFDQRLPMVIYGTREETVHGTSAAGVPHTLIVFRWALQQRAGGRRFQSIRLRAAFQTTRRSGPPGSSAGTDTYYDPHVVRVVPSGTYSMLPTTVTQTRTRAVEGGLEGGVELAKGTAKVTYKLSETVEATRQIVINGSEKNDYDSRTAEDVGDPDRCNVAEWNLFENEAAGSGLPTCFRTAVLLERREEDEARFLCTFKIRGQVDFLTDSVTSMKRVFGVVPRDDPIIFDPSVDEGGPLAGWKDKLDEVDMLDLCKFVMFKSGLS</sequence>
<gene>
    <name evidence="2" type="ORF">QBC40DRAFT_173860</name>
</gene>
<organism evidence="2 3">
    <name type="scientific">Triangularia verruculosa</name>
    <dbReference type="NCBI Taxonomy" id="2587418"/>
    <lineage>
        <taxon>Eukaryota</taxon>
        <taxon>Fungi</taxon>
        <taxon>Dikarya</taxon>
        <taxon>Ascomycota</taxon>
        <taxon>Pezizomycotina</taxon>
        <taxon>Sordariomycetes</taxon>
        <taxon>Sordariomycetidae</taxon>
        <taxon>Sordariales</taxon>
        <taxon>Podosporaceae</taxon>
        <taxon>Triangularia</taxon>
    </lineage>
</organism>
<dbReference type="Proteomes" id="UP001303160">
    <property type="component" value="Unassembled WGS sequence"/>
</dbReference>
<feature type="region of interest" description="Disordered" evidence="1">
    <location>
        <begin position="1"/>
        <end position="24"/>
    </location>
</feature>
<protein>
    <submittedName>
        <fullName evidence="2">Uncharacterized protein</fullName>
    </submittedName>
</protein>
<feature type="compositionally biased region" description="Acidic residues" evidence="1">
    <location>
        <begin position="1"/>
        <end position="15"/>
    </location>
</feature>